<keyword evidence="1" id="KW-1133">Transmembrane helix</keyword>
<dbReference type="Proteomes" id="UP000184148">
    <property type="component" value="Unassembled WGS sequence"/>
</dbReference>
<evidence type="ECO:0000313" key="2">
    <source>
        <dbReference type="EMBL" id="SHF41045.1"/>
    </source>
</evidence>
<reference evidence="3" key="1">
    <citation type="submission" date="2016-11" db="EMBL/GenBank/DDBJ databases">
        <authorList>
            <person name="Varghese N."/>
            <person name="Submissions S."/>
        </authorList>
    </citation>
    <scope>NUCLEOTIDE SEQUENCE [LARGE SCALE GENOMIC DNA]</scope>
    <source>
        <strain evidence="3">DSM 12395</strain>
    </source>
</reference>
<proteinExistence type="predicted"/>
<gene>
    <name evidence="2" type="ORF">SAMN02745133_02573</name>
</gene>
<sequence length="76" mass="8331">MKKLATKLKDQITGKLLIAKTLMRSQCGENFVDTAIKILMAVVIGGLVLAGLYALFGETVLPTLKERIQEMFNYAG</sequence>
<dbReference type="Pfam" id="PF19629">
    <property type="entry name" value="DUF6133"/>
    <property type="match status" value="1"/>
</dbReference>
<keyword evidence="1" id="KW-0472">Membrane</keyword>
<dbReference type="RefSeq" id="WP_073239786.1">
    <property type="nucleotide sequence ID" value="NZ_FQUY01000022.1"/>
</dbReference>
<evidence type="ECO:0000313" key="3">
    <source>
        <dbReference type="Proteomes" id="UP000184148"/>
    </source>
</evidence>
<keyword evidence="1" id="KW-0812">Transmembrane</keyword>
<dbReference type="AlphaFoldDB" id="A0A1M5BF58"/>
<name>A0A1M5BF58_9FIRM</name>
<dbReference type="InterPro" id="IPR045765">
    <property type="entry name" value="DUF6133"/>
</dbReference>
<dbReference type="EMBL" id="FQUY01000022">
    <property type="protein sequence ID" value="SHF41045.1"/>
    <property type="molecule type" value="Genomic_DNA"/>
</dbReference>
<accession>A0A1M5BF58</accession>
<organism evidence="2 3">
    <name type="scientific">Desulforamulus putei DSM 12395</name>
    <dbReference type="NCBI Taxonomy" id="1121429"/>
    <lineage>
        <taxon>Bacteria</taxon>
        <taxon>Bacillati</taxon>
        <taxon>Bacillota</taxon>
        <taxon>Clostridia</taxon>
        <taxon>Eubacteriales</taxon>
        <taxon>Peptococcaceae</taxon>
        <taxon>Desulforamulus</taxon>
    </lineage>
</organism>
<feature type="transmembrane region" description="Helical" evidence="1">
    <location>
        <begin position="38"/>
        <end position="56"/>
    </location>
</feature>
<dbReference type="OrthoDB" id="1708240at2"/>
<evidence type="ECO:0000256" key="1">
    <source>
        <dbReference type="SAM" id="Phobius"/>
    </source>
</evidence>
<protein>
    <submittedName>
        <fullName evidence="2">Uncharacterized protein</fullName>
    </submittedName>
</protein>
<dbReference type="STRING" id="1121429.SAMN02745133_02573"/>
<keyword evidence="3" id="KW-1185">Reference proteome</keyword>